<reference evidence="3" key="1">
    <citation type="submission" date="2018-03" db="EMBL/GenBank/DDBJ databases">
        <authorList>
            <person name="Blom J."/>
        </authorList>
    </citation>
    <scope>NUCLEOTIDE SEQUENCE [LARGE SCALE GENOMIC DNA]</scope>
    <source>
        <strain evidence="3">KPC-SM-21</strain>
    </source>
</reference>
<keyword evidence="1" id="KW-0732">Signal</keyword>
<proteinExistence type="predicted"/>
<protein>
    <recommendedName>
        <fullName evidence="4">Big-1 domain-containing protein</fullName>
    </recommendedName>
</protein>
<evidence type="ECO:0000313" key="2">
    <source>
        <dbReference type="EMBL" id="SPL72586.1"/>
    </source>
</evidence>
<dbReference type="InterPro" id="IPR008964">
    <property type="entry name" value="Invasin/intimin_cell_adhesion"/>
</dbReference>
<evidence type="ECO:0000256" key="1">
    <source>
        <dbReference type="SAM" id="SignalP"/>
    </source>
</evidence>
<feature type="signal peptide" evidence="1">
    <location>
        <begin position="1"/>
        <end position="24"/>
    </location>
</feature>
<dbReference type="InterPro" id="IPR021862">
    <property type="entry name" value="DUF3472"/>
</dbReference>
<dbReference type="SUPFAM" id="SSF49373">
    <property type="entry name" value="Invasin/intimin cell-adhesion fragments"/>
    <property type="match status" value="1"/>
</dbReference>
<evidence type="ECO:0008006" key="4">
    <source>
        <dbReference type="Google" id="ProtNLM"/>
    </source>
</evidence>
<name>A0A2U3N4I3_9GAMM</name>
<feature type="chain" id="PRO_5015488840" description="Big-1 domain-containing protein" evidence="1">
    <location>
        <begin position="25"/>
        <end position="437"/>
    </location>
</feature>
<dbReference type="Pfam" id="PF11958">
    <property type="entry name" value="DUF3472"/>
    <property type="match status" value="1"/>
</dbReference>
<sequence>MKKRCSQIAIVCAVTLGAPFMAHAGFFDSLLDSFNDTVNSFFGSNTDNKPIATSTLSQQQKTSTLSQSQTTPIQQQQVLKSLTIVKVSGDTTAVTGSTPKTPFIFKVIDENNKPVANVPLSFVTADKFSQVFLKSAKTDANGLVEATWVAGRQPSDTINVSASLNDRSGKLTLNTTTTEVKRPWGMSNTYMHFKRPGTVKLDNVKGYKVTVVLGTEALGTYYEVMGFPGSYAGLQVSATGEKRVLHSTWDIDELGEAGKAKTTDKGDTTCKTFGNEGTGASCSMPLSWQTGRAYEFAMTYKNGTNEDGSEYTDSTMTLTDVDANKTYNLGTHRYAKKISVDQIYLFVEDFKRDTANCWDMPKRKLSVTDAQIQQTDGTWTSINNAEISLYNGKKDFECHNVNGGVEKDGDDKNRWFMASADEVVSNPYRNLKSVKLN</sequence>
<dbReference type="AlphaFoldDB" id="A0A2U3N4I3"/>
<gene>
    <name evidence="2" type="ORF">KPC_3764</name>
</gene>
<dbReference type="InParanoid" id="A0A2U3N4I3"/>
<dbReference type="RefSeq" id="WP_121975961.1">
    <property type="nucleotide sequence ID" value="NZ_OOGT01000361.1"/>
</dbReference>
<dbReference type="OrthoDB" id="7925801at2"/>
<evidence type="ECO:0000313" key="3">
    <source>
        <dbReference type="Proteomes" id="UP000245974"/>
    </source>
</evidence>
<dbReference type="EMBL" id="OOGT01000361">
    <property type="protein sequence ID" value="SPL72586.1"/>
    <property type="molecule type" value="Genomic_DNA"/>
</dbReference>
<dbReference type="Gene3D" id="2.60.40.10">
    <property type="entry name" value="Immunoglobulins"/>
    <property type="match status" value="1"/>
</dbReference>
<dbReference type="Proteomes" id="UP000245974">
    <property type="component" value="Unassembled WGS sequence"/>
</dbReference>
<dbReference type="InterPro" id="IPR013783">
    <property type="entry name" value="Ig-like_fold"/>
</dbReference>
<accession>A0A2U3N4I3</accession>
<keyword evidence="3" id="KW-1185">Reference proteome</keyword>
<organism evidence="2 3">
    <name type="scientific">Acinetobacter stercoris</name>
    <dbReference type="NCBI Taxonomy" id="2126983"/>
    <lineage>
        <taxon>Bacteria</taxon>
        <taxon>Pseudomonadati</taxon>
        <taxon>Pseudomonadota</taxon>
        <taxon>Gammaproteobacteria</taxon>
        <taxon>Moraxellales</taxon>
        <taxon>Moraxellaceae</taxon>
        <taxon>Acinetobacter</taxon>
    </lineage>
</organism>